<protein>
    <submittedName>
        <fullName evidence="1">Uncharacterized protein</fullName>
    </submittedName>
</protein>
<dbReference type="Proteomes" id="UP000052230">
    <property type="component" value="Unassembled WGS sequence"/>
</dbReference>
<organism evidence="1 2">
    <name type="scientific">Xanthomonas citri pv. citri</name>
    <dbReference type="NCBI Taxonomy" id="611301"/>
    <lineage>
        <taxon>Bacteria</taxon>
        <taxon>Pseudomonadati</taxon>
        <taxon>Pseudomonadota</taxon>
        <taxon>Gammaproteobacteria</taxon>
        <taxon>Lysobacterales</taxon>
        <taxon>Lysobacteraceae</taxon>
        <taxon>Xanthomonas</taxon>
    </lineage>
</organism>
<dbReference type="EMBL" id="CCXZ01000114">
    <property type="protein sequence ID" value="CEG15859.1"/>
    <property type="molecule type" value="Genomic_DNA"/>
</dbReference>
<sequence>MADAGAVFPLVACASRAGKSKTRPDSTAASSKRTDWLIPAVAAPGAFRAGFLPDLFVFAIRGVRRGLLFVA</sequence>
<reference evidence="1 2" key="1">
    <citation type="submission" date="2014-09" db="EMBL/GenBank/DDBJ databases">
        <authorList>
            <person name="Regsiter A."/>
        </authorList>
    </citation>
    <scope>NUCLEOTIDE SEQUENCE [LARGE SCALE GENOMIC DNA]</scope>
</reference>
<evidence type="ECO:0000313" key="2">
    <source>
        <dbReference type="Proteomes" id="UP000052230"/>
    </source>
</evidence>
<comment type="caution">
    <text evidence="1">The sequence shown here is derived from an EMBL/GenBank/DDBJ whole genome shotgun (WGS) entry which is preliminary data.</text>
</comment>
<dbReference type="AlphaFoldDB" id="A0A0U5BRN2"/>
<evidence type="ECO:0000313" key="1">
    <source>
        <dbReference type="EMBL" id="CEG15859.1"/>
    </source>
</evidence>
<name>A0A0U5BRN2_XANCI</name>
<proteinExistence type="predicted"/>
<gene>
    <name evidence="1" type="ORF">XAC3562_220012</name>
</gene>
<accession>A0A0U5BRN2</accession>
<keyword evidence="2" id="KW-1185">Reference proteome</keyword>